<feature type="region of interest" description="Disordered" evidence="1">
    <location>
        <begin position="320"/>
        <end position="348"/>
    </location>
</feature>
<evidence type="ECO:0000256" key="1">
    <source>
        <dbReference type="SAM" id="MobiDB-lite"/>
    </source>
</evidence>
<evidence type="ECO:0000313" key="2">
    <source>
        <dbReference type="EMBL" id="BDD87942.1"/>
    </source>
</evidence>
<dbReference type="Pfam" id="PF11392">
    <property type="entry name" value="AllH"/>
    <property type="match status" value="1"/>
</dbReference>
<keyword evidence="3" id="KW-1185">Reference proteome</keyword>
<dbReference type="EMBL" id="AP025516">
    <property type="protein sequence ID" value="BDD87942.1"/>
    <property type="molecule type" value="Genomic_DNA"/>
</dbReference>
<evidence type="ECO:0008006" key="4">
    <source>
        <dbReference type="Google" id="ProtNLM"/>
    </source>
</evidence>
<protein>
    <recommendedName>
        <fullName evidence="4">DUF2877 domain-containing protein</fullName>
    </recommendedName>
</protein>
<organism evidence="2 3">
    <name type="scientific">Desulfofustis limnaeus</name>
    <dbReference type="NCBI Taxonomy" id="2740163"/>
    <lineage>
        <taxon>Bacteria</taxon>
        <taxon>Pseudomonadati</taxon>
        <taxon>Thermodesulfobacteriota</taxon>
        <taxon>Desulfobulbia</taxon>
        <taxon>Desulfobulbales</taxon>
        <taxon>Desulfocapsaceae</taxon>
        <taxon>Desulfofustis</taxon>
    </lineage>
</organism>
<feature type="compositionally biased region" description="Basic residues" evidence="1">
    <location>
        <begin position="322"/>
        <end position="335"/>
    </location>
</feature>
<dbReference type="InterPro" id="IPR021530">
    <property type="entry name" value="AllH-like"/>
</dbReference>
<dbReference type="RefSeq" id="WP_284151343.1">
    <property type="nucleotide sequence ID" value="NZ_AP025516.1"/>
</dbReference>
<reference evidence="2 3" key="1">
    <citation type="submission" date="2022-01" db="EMBL/GenBank/DDBJ databases">
        <title>Desulfofustis limnae sp. nov., a novel mesophilic sulfate-reducing bacterium isolated from marsh soil.</title>
        <authorList>
            <person name="Watanabe M."/>
            <person name="Takahashi A."/>
            <person name="Kojima H."/>
            <person name="Fukui M."/>
        </authorList>
    </citation>
    <scope>NUCLEOTIDE SEQUENCE [LARGE SCALE GENOMIC DNA]</scope>
    <source>
        <strain evidence="2 3">PPLL</strain>
    </source>
</reference>
<evidence type="ECO:0000313" key="3">
    <source>
        <dbReference type="Proteomes" id="UP000830055"/>
    </source>
</evidence>
<proteinExistence type="predicted"/>
<gene>
    <name evidence="2" type="ORF">DPPLL_23070</name>
</gene>
<accession>A0ABM7WAH3</accession>
<sequence length="348" mass="37555">MNETRATQTVPNYPQVLAIGAMIPELLSQSSRWQIIKTYRNCSYCRDVENQLICIGNERIGRGPFTITCTAVLPFSAEQSPSAEVLFAHDQLFVHRGRVCLNLDGAPLWQAGFATSAPDLAALADDLALLSETARRSAPAESLGALIPTLCRFSGQEPVATTPVASLVHRHVLDTIEQLRQVVTTHPGSVLPTTIAASLQRLIGLGYGLTPSGDDFCAGYLLGLAKMQQSGTALSLAGLLHEAAQRRTTAVSLAFFQALARGLVTQMHHQLLECLGNTHCSQRHQTLFDTADHGGTSGWDTLAGLVFGIEQAIAMSQGKDKQRFRHSALHARSGRRPPVNTCRRAGIN</sequence>
<name>A0ABM7WAH3_9BACT</name>
<dbReference type="Proteomes" id="UP000830055">
    <property type="component" value="Chromosome"/>
</dbReference>